<dbReference type="AlphaFoldDB" id="A0A8J8NSD3"/>
<proteinExistence type="predicted"/>
<evidence type="ECO:0000256" key="2">
    <source>
        <dbReference type="ARBA" id="ARBA00022737"/>
    </source>
</evidence>
<keyword evidence="1" id="KW-0880">Kelch repeat</keyword>
<dbReference type="InterPro" id="IPR051746">
    <property type="entry name" value="Kelch_domain_containing_8"/>
</dbReference>
<accession>A0A8J8NSD3</accession>
<evidence type="ECO:0000256" key="1">
    <source>
        <dbReference type="ARBA" id="ARBA00022441"/>
    </source>
</evidence>
<dbReference type="SUPFAM" id="SSF117281">
    <property type="entry name" value="Kelch motif"/>
    <property type="match status" value="1"/>
</dbReference>
<evidence type="ECO:0000313" key="3">
    <source>
        <dbReference type="EMBL" id="TNV80697.1"/>
    </source>
</evidence>
<organism evidence="3 4">
    <name type="scientific">Halteria grandinella</name>
    <dbReference type="NCBI Taxonomy" id="5974"/>
    <lineage>
        <taxon>Eukaryota</taxon>
        <taxon>Sar</taxon>
        <taxon>Alveolata</taxon>
        <taxon>Ciliophora</taxon>
        <taxon>Intramacronucleata</taxon>
        <taxon>Spirotrichea</taxon>
        <taxon>Stichotrichia</taxon>
        <taxon>Sporadotrichida</taxon>
        <taxon>Halteriidae</taxon>
        <taxon>Halteria</taxon>
    </lineage>
</organism>
<dbReference type="EMBL" id="RRYP01007161">
    <property type="protein sequence ID" value="TNV80697.1"/>
    <property type="molecule type" value="Genomic_DNA"/>
</dbReference>
<dbReference type="SMART" id="SM00612">
    <property type="entry name" value="Kelch"/>
    <property type="match status" value="2"/>
</dbReference>
<dbReference type="InterPro" id="IPR006652">
    <property type="entry name" value="Kelch_1"/>
</dbReference>
<dbReference type="InterPro" id="IPR015915">
    <property type="entry name" value="Kelch-typ_b-propeller"/>
</dbReference>
<reference evidence="3" key="1">
    <citation type="submission" date="2019-06" db="EMBL/GenBank/DDBJ databases">
        <authorList>
            <person name="Zheng W."/>
        </authorList>
    </citation>
    <scope>NUCLEOTIDE SEQUENCE</scope>
    <source>
        <strain evidence="3">QDHG01</strain>
    </source>
</reference>
<dbReference type="PANTHER" id="PTHR46260">
    <property type="entry name" value="RING-TYPE DOMAIN-CONTAINING PROTEIN"/>
    <property type="match status" value="1"/>
</dbReference>
<keyword evidence="2" id="KW-0677">Repeat</keyword>
<dbReference type="Proteomes" id="UP000785679">
    <property type="component" value="Unassembled WGS sequence"/>
</dbReference>
<dbReference type="PANTHER" id="PTHR46260:SF3">
    <property type="entry name" value="RING-TYPE DOMAIN-CONTAINING PROTEIN"/>
    <property type="match status" value="1"/>
</dbReference>
<name>A0A8J8NSD3_HALGN</name>
<dbReference type="OrthoDB" id="1022638at2759"/>
<keyword evidence="4" id="KW-1185">Reference proteome</keyword>
<sequence>MNLLKSLTSSTVMEQIPTATPSLITSAVATLHYEEPDPHEHLFERKRHLSPALKALFRRFSESYCFSLVLSFLGQRQGVKMQLVSRFFYQVQIPRGLGPVIEIKLRKARLHLFNQDYLIIFNMQNWTKEKRMLRNESVPHIWNCQSIEVRGQVYITGGSIANTKTYLKSVYKIDEGTWQMVPLQDMAYARDAHGIISWRNQYIIVVGSWHVEQSTKTCEMYDTLSNKWYTLPELNYSTCAPGMIVVKDRFLYKLGGTTNIRKLEFIDLQAFLLQNSGRNTTAPPVEPVQWITINTSNSMGKKSSINRCLLHQTCEDKFLVLGCHFGRTECPFTYHIDKNEFKKFQDHEVQIDMYRSNDVVQLDEHSIFIRPFVKVGEPPENVKVLQYFLKDVTVENEEADGPGLLRRPSGLRKMGQFLKNVFSKKPKLSIKNFTRFEKGHIEEVEFATTAWEGGDIPPQQ</sequence>
<evidence type="ECO:0000313" key="4">
    <source>
        <dbReference type="Proteomes" id="UP000785679"/>
    </source>
</evidence>
<protein>
    <submittedName>
        <fullName evidence="3">Uncharacterized protein</fullName>
    </submittedName>
</protein>
<dbReference type="Gene3D" id="2.120.10.80">
    <property type="entry name" value="Kelch-type beta propeller"/>
    <property type="match status" value="1"/>
</dbReference>
<gene>
    <name evidence="3" type="ORF">FGO68_gene16777</name>
</gene>
<comment type="caution">
    <text evidence="3">The sequence shown here is derived from an EMBL/GenBank/DDBJ whole genome shotgun (WGS) entry which is preliminary data.</text>
</comment>